<dbReference type="EMBL" id="NAJO01000004">
    <property type="protein sequence ID" value="OQO12618.1"/>
    <property type="molecule type" value="Genomic_DNA"/>
</dbReference>
<evidence type="ECO:0000313" key="4">
    <source>
        <dbReference type="Proteomes" id="UP000192596"/>
    </source>
</evidence>
<gene>
    <name evidence="3" type="ORF">B0A48_02080</name>
</gene>
<keyword evidence="2" id="KW-0732">Signal</keyword>
<dbReference type="AlphaFoldDB" id="A0A1V8TMZ0"/>
<name>A0A1V8TMZ0_9PEZI</name>
<evidence type="ECO:0000256" key="2">
    <source>
        <dbReference type="SAM" id="SignalP"/>
    </source>
</evidence>
<sequence length="181" mass="19133">MVRLALMIALLASTCLASPVPSRVFDPYYTRPTALVAPEQWLDKRSAEPAAGRKGYNALPQATPAATVEGVGTREAGRKGYNALPQTSPASSADGLEAREAGRGGYNGPPVKDPPDVEPDSVKNGEILEARDSGRGGFNGADKAPDVVGPDVMPTEGFKREAETEVIEPQEPQPRDPGRVR</sequence>
<feature type="compositionally biased region" description="Basic and acidic residues" evidence="1">
    <location>
        <begin position="120"/>
        <end position="134"/>
    </location>
</feature>
<keyword evidence="4" id="KW-1185">Reference proteome</keyword>
<feature type="region of interest" description="Disordered" evidence="1">
    <location>
        <begin position="65"/>
        <end position="181"/>
    </location>
</feature>
<organism evidence="3 4">
    <name type="scientific">Cryoendolithus antarcticus</name>
    <dbReference type="NCBI Taxonomy" id="1507870"/>
    <lineage>
        <taxon>Eukaryota</taxon>
        <taxon>Fungi</taxon>
        <taxon>Dikarya</taxon>
        <taxon>Ascomycota</taxon>
        <taxon>Pezizomycotina</taxon>
        <taxon>Dothideomycetes</taxon>
        <taxon>Dothideomycetidae</taxon>
        <taxon>Cladosporiales</taxon>
        <taxon>Cladosporiaceae</taxon>
        <taxon>Cryoendolithus</taxon>
    </lineage>
</organism>
<reference evidence="4" key="1">
    <citation type="submission" date="2017-03" db="EMBL/GenBank/DDBJ databases">
        <title>Genomes of endolithic fungi from Antarctica.</title>
        <authorList>
            <person name="Coleine C."/>
            <person name="Masonjones S."/>
            <person name="Stajich J.E."/>
        </authorList>
    </citation>
    <scope>NUCLEOTIDE SEQUENCE [LARGE SCALE GENOMIC DNA]</scope>
    <source>
        <strain evidence="4">CCFEE 5527</strain>
    </source>
</reference>
<evidence type="ECO:0000256" key="1">
    <source>
        <dbReference type="SAM" id="MobiDB-lite"/>
    </source>
</evidence>
<dbReference type="Proteomes" id="UP000192596">
    <property type="component" value="Unassembled WGS sequence"/>
</dbReference>
<protein>
    <submittedName>
        <fullName evidence="3">Uncharacterized protein</fullName>
    </submittedName>
</protein>
<dbReference type="InParanoid" id="A0A1V8TMZ0"/>
<feature type="signal peptide" evidence="2">
    <location>
        <begin position="1"/>
        <end position="17"/>
    </location>
</feature>
<feature type="chain" id="PRO_5010744333" evidence="2">
    <location>
        <begin position="18"/>
        <end position="181"/>
    </location>
</feature>
<accession>A0A1V8TMZ0</accession>
<evidence type="ECO:0000313" key="3">
    <source>
        <dbReference type="EMBL" id="OQO12618.1"/>
    </source>
</evidence>
<proteinExistence type="predicted"/>
<comment type="caution">
    <text evidence="3">The sequence shown here is derived from an EMBL/GenBank/DDBJ whole genome shotgun (WGS) entry which is preliminary data.</text>
</comment>